<protein>
    <recommendedName>
        <fullName evidence="4">HTH luxR-type domain-containing protein</fullName>
    </recommendedName>
</protein>
<accession>A0A2R4MJM8</accession>
<dbReference type="PROSITE" id="PS50043">
    <property type="entry name" value="HTH_LUXR_2"/>
    <property type="match status" value="1"/>
</dbReference>
<evidence type="ECO:0000313" key="6">
    <source>
        <dbReference type="Proteomes" id="UP000258927"/>
    </source>
</evidence>
<dbReference type="SUPFAM" id="SSF75516">
    <property type="entry name" value="Pheromone-binding domain of LuxR-like quorum-sensing transcription factors"/>
    <property type="match status" value="1"/>
</dbReference>
<dbReference type="PANTHER" id="PTHR44688:SF16">
    <property type="entry name" value="DNA-BINDING TRANSCRIPTIONAL ACTIVATOR DEVR_DOSR"/>
    <property type="match status" value="1"/>
</dbReference>
<name>A0A2R4MJM8_9HYPH</name>
<dbReference type="Gene3D" id="3.30.450.80">
    <property type="entry name" value="Transcription factor LuxR-like, autoinducer-binding domain"/>
    <property type="match status" value="1"/>
</dbReference>
<dbReference type="AlphaFoldDB" id="A0A2R4MJM8"/>
<proteinExistence type="predicted"/>
<dbReference type="InterPro" id="IPR016032">
    <property type="entry name" value="Sig_transdc_resp-reg_C-effctor"/>
</dbReference>
<keyword evidence="6" id="KW-1185">Reference proteome</keyword>
<dbReference type="PANTHER" id="PTHR44688">
    <property type="entry name" value="DNA-BINDING TRANSCRIPTIONAL ACTIVATOR DEVR_DOSR"/>
    <property type="match status" value="1"/>
</dbReference>
<keyword evidence="3" id="KW-0804">Transcription</keyword>
<dbReference type="KEGG" id="mmyr:MXMO3_03694"/>
<evidence type="ECO:0000256" key="1">
    <source>
        <dbReference type="ARBA" id="ARBA00023015"/>
    </source>
</evidence>
<dbReference type="InterPro" id="IPR036693">
    <property type="entry name" value="TF_LuxR_autoind-bd_dom_sf"/>
</dbReference>
<dbReference type="SMART" id="SM00421">
    <property type="entry name" value="HTH_LUXR"/>
    <property type="match status" value="1"/>
</dbReference>
<evidence type="ECO:0000259" key="4">
    <source>
        <dbReference type="PROSITE" id="PS50043"/>
    </source>
</evidence>
<dbReference type="InterPro" id="IPR000792">
    <property type="entry name" value="Tscrpt_reg_LuxR_C"/>
</dbReference>
<dbReference type="GO" id="GO:0003677">
    <property type="term" value="F:DNA binding"/>
    <property type="evidence" value="ECO:0007669"/>
    <property type="project" value="UniProtKB-KW"/>
</dbReference>
<feature type="domain" description="HTH luxR-type" evidence="4">
    <location>
        <begin position="178"/>
        <end position="243"/>
    </location>
</feature>
<evidence type="ECO:0000256" key="3">
    <source>
        <dbReference type="ARBA" id="ARBA00023163"/>
    </source>
</evidence>
<keyword evidence="1" id="KW-0805">Transcription regulation</keyword>
<dbReference type="InterPro" id="IPR036388">
    <property type="entry name" value="WH-like_DNA-bd_sf"/>
</dbReference>
<dbReference type="SUPFAM" id="SSF46894">
    <property type="entry name" value="C-terminal effector domain of the bipartite response regulators"/>
    <property type="match status" value="1"/>
</dbReference>
<dbReference type="GO" id="GO:0006355">
    <property type="term" value="P:regulation of DNA-templated transcription"/>
    <property type="evidence" value="ECO:0007669"/>
    <property type="project" value="InterPro"/>
</dbReference>
<dbReference type="InterPro" id="IPR005143">
    <property type="entry name" value="TF_LuxR_autoind-bd_dom"/>
</dbReference>
<evidence type="ECO:0000256" key="2">
    <source>
        <dbReference type="ARBA" id="ARBA00023125"/>
    </source>
</evidence>
<keyword evidence="5" id="KW-0614">Plasmid</keyword>
<sequence length="245" mass="27975">MDLLTERLITELTDANDNQAAFRRFSELMGELGFEQILYALVRQNNEDFVDDAIILDTFDREWMSFYMKHDLIRKDPVAWHVANNKDPVFFPDIYRKVDQSAVPDLAFKEGANLSRDWGVKNAVSAQITAQDHTTATFTLLMPSDLPEQEAEDHLKREYGRAASLFETFHAYCDQAAIAQDHFALTPREIEVLKWLSDGLVAKQIAHKTATSVFTVQKQITSARRRLRAATATQAVAKALIWRLI</sequence>
<dbReference type="EMBL" id="CP021332">
    <property type="protein sequence ID" value="AVX06197.1"/>
    <property type="molecule type" value="Genomic_DNA"/>
</dbReference>
<geneLocation type="plasmid" evidence="6">
    <name>phl2708y3</name>
</geneLocation>
<dbReference type="PRINTS" id="PR00038">
    <property type="entry name" value="HTHLUXR"/>
</dbReference>
<reference evidence="5 6" key="1">
    <citation type="submission" date="2017-05" db="EMBL/GenBank/DDBJ databases">
        <title>Genome Analysis of Maritalea myrionectae HL2708#5.</title>
        <authorList>
            <consortium name="Cotde Inc.-PKNU"/>
            <person name="Jang D."/>
            <person name="Oh H.-M."/>
        </authorList>
    </citation>
    <scope>NUCLEOTIDE SEQUENCE [LARGE SCALE GENOMIC DNA]</scope>
    <source>
        <strain evidence="5 6">HL2708#5</strain>
        <plasmid evidence="6">phl2708y3</plasmid>
    </source>
</reference>
<organism evidence="5 6">
    <name type="scientific">Maritalea myrionectae</name>
    <dbReference type="NCBI Taxonomy" id="454601"/>
    <lineage>
        <taxon>Bacteria</taxon>
        <taxon>Pseudomonadati</taxon>
        <taxon>Pseudomonadota</taxon>
        <taxon>Alphaproteobacteria</taxon>
        <taxon>Hyphomicrobiales</taxon>
        <taxon>Devosiaceae</taxon>
        <taxon>Maritalea</taxon>
    </lineage>
</organism>
<dbReference type="Pfam" id="PF03472">
    <property type="entry name" value="Autoind_bind"/>
    <property type="match status" value="1"/>
</dbReference>
<dbReference type="RefSeq" id="WP_117397136.1">
    <property type="nucleotide sequence ID" value="NZ_CP021332.1"/>
</dbReference>
<dbReference type="Pfam" id="PF00196">
    <property type="entry name" value="GerE"/>
    <property type="match status" value="1"/>
</dbReference>
<gene>
    <name evidence="5" type="ORF">MXMO3_03694</name>
</gene>
<dbReference type="Gene3D" id="1.10.10.10">
    <property type="entry name" value="Winged helix-like DNA-binding domain superfamily/Winged helix DNA-binding domain"/>
    <property type="match status" value="1"/>
</dbReference>
<dbReference type="Proteomes" id="UP000258927">
    <property type="component" value="Plasmid pHL2708Y3"/>
</dbReference>
<evidence type="ECO:0000313" key="5">
    <source>
        <dbReference type="EMBL" id="AVX06197.1"/>
    </source>
</evidence>
<keyword evidence="2" id="KW-0238">DNA-binding</keyword>